<evidence type="ECO:0000313" key="3">
    <source>
        <dbReference type="EMBL" id="MBK1854053.1"/>
    </source>
</evidence>
<name>A0AAE2V8T6_9BACT</name>
<evidence type="ECO:0000259" key="2">
    <source>
        <dbReference type="Pfam" id="PF07589"/>
    </source>
</evidence>
<feature type="domain" description="Ice-binding protein C-terminal" evidence="2">
    <location>
        <begin position="240"/>
        <end position="262"/>
    </location>
</feature>
<dbReference type="RefSeq" id="WP_309488660.1">
    <property type="nucleotide sequence ID" value="NZ_JAENIG010000002.1"/>
</dbReference>
<reference evidence="3" key="1">
    <citation type="submission" date="2021-01" db="EMBL/GenBank/DDBJ databases">
        <title>Modified the classification status of verrucomicrobia.</title>
        <authorList>
            <person name="Feng X."/>
        </authorList>
    </citation>
    <scope>NUCLEOTIDE SEQUENCE</scope>
    <source>
        <strain evidence="3">5K15</strain>
    </source>
</reference>
<feature type="chain" id="PRO_5042152339" evidence="1">
    <location>
        <begin position="27"/>
        <end position="263"/>
    </location>
</feature>
<dbReference type="AlphaFoldDB" id="A0AAE2V8T6"/>
<dbReference type="Proteomes" id="UP000634206">
    <property type="component" value="Unassembled WGS sequence"/>
</dbReference>
<dbReference type="InterPro" id="IPR013424">
    <property type="entry name" value="Ice-binding_C"/>
</dbReference>
<evidence type="ECO:0000313" key="4">
    <source>
        <dbReference type="Proteomes" id="UP000634206"/>
    </source>
</evidence>
<keyword evidence="4" id="KW-1185">Reference proteome</keyword>
<feature type="signal peptide" evidence="1">
    <location>
        <begin position="1"/>
        <end position="26"/>
    </location>
</feature>
<dbReference type="Pfam" id="PF07589">
    <property type="entry name" value="PEP-CTERM"/>
    <property type="match status" value="1"/>
</dbReference>
<comment type="caution">
    <text evidence="3">The sequence shown here is derived from an EMBL/GenBank/DDBJ whole genome shotgun (WGS) entry which is preliminary data.</text>
</comment>
<keyword evidence="1" id="KW-0732">Signal</keyword>
<sequence>MTIQIRTKIELALSAAALLTLGSATASTVIVEETFGGAGGALDSSTAETFDAGVGAAGGSSAWVSSDTFFDDGSVVVGTSAISSAYLNLGSYINDTKGSANGVFILTMTIGDVTGSGNTWLSMGFSALNEPSTTSHFLNQQGTGSIILRGSGELDMWGGPGGSVAIDGPDGNAGDRTLTVTVDLSDYNGVDNFGSVTWTDSQIAGVLASHDYASDVDFSSIYISEANGTLSTLSGLSLTQVPEPSSVALLGLGSLSMMFRRRK</sequence>
<evidence type="ECO:0000256" key="1">
    <source>
        <dbReference type="SAM" id="SignalP"/>
    </source>
</evidence>
<accession>A0AAE2V8T6</accession>
<gene>
    <name evidence="3" type="ORF">JIN83_03730</name>
</gene>
<proteinExistence type="predicted"/>
<dbReference type="NCBIfam" id="TIGR02595">
    <property type="entry name" value="PEP_CTERM"/>
    <property type="match status" value="1"/>
</dbReference>
<dbReference type="EMBL" id="JAENIG010000002">
    <property type="protein sequence ID" value="MBK1854053.1"/>
    <property type="molecule type" value="Genomic_DNA"/>
</dbReference>
<organism evidence="3 4">
    <name type="scientific">Oceaniferula flava</name>
    <dbReference type="NCBI Taxonomy" id="2800421"/>
    <lineage>
        <taxon>Bacteria</taxon>
        <taxon>Pseudomonadati</taxon>
        <taxon>Verrucomicrobiota</taxon>
        <taxon>Verrucomicrobiia</taxon>
        <taxon>Verrucomicrobiales</taxon>
        <taxon>Verrucomicrobiaceae</taxon>
        <taxon>Oceaniferula</taxon>
    </lineage>
</organism>
<protein>
    <submittedName>
        <fullName evidence="3">PEP-CTERM sorting domain-containing protein</fullName>
    </submittedName>
</protein>